<name>A0A0C2W570_AMAMK</name>
<dbReference type="EMBL" id="KN818433">
    <property type="protein sequence ID" value="KIL56282.1"/>
    <property type="molecule type" value="Genomic_DNA"/>
</dbReference>
<dbReference type="STRING" id="946122.A0A0C2W570"/>
<evidence type="ECO:0000313" key="2">
    <source>
        <dbReference type="Proteomes" id="UP000054549"/>
    </source>
</evidence>
<dbReference type="InterPro" id="IPR041078">
    <property type="entry name" value="Plavaka"/>
</dbReference>
<dbReference type="Proteomes" id="UP000054549">
    <property type="component" value="Unassembled WGS sequence"/>
</dbReference>
<protein>
    <submittedName>
        <fullName evidence="1">Uncharacterized protein</fullName>
    </submittedName>
</protein>
<dbReference type="InParanoid" id="A0A0C2W570"/>
<gene>
    <name evidence="1" type="ORF">M378DRAFT_89593</name>
</gene>
<sequence>MPVLHASVTDDDYYSGGSSDKYAPFNSLVDWEVAKWAKLRGPSSSALTEFLAIEGVVESLGLSFKTVRELNTLIDTKLPGRPRFHQQDITVSGETVTLYSRDIIACISDLYGDPNFACHLIHRPERQYRKDGNKRIRIFHDMQTGDWWWEMQKVLEARKPCATVAPVLLSSDRTQVTLFGSKTAYPVYLTIGNLPKEIRRKPSCGGQFLLAYLPASKLKHVSCVASRRRMLANLFHFCLQRILEPLEIAGIEGFVMRDGLGIARRIHPILAIYVGDYPEQVLVTCTKTGRCPKCEVDFGDLAAALRLATVNPRAYENACKAAGIKPVYMPFWSHLPFVNIFQAITPDILHQLHQGVFKHILSWLKQAFGTAEIDARCQRIIPNHNIRVFLGGISSLSRVTGKEHDQVCRVILGVIGDMHLPNGFNSARLLRCVRGFLDFLFLAQFPLHSTATLRLLRQALDQFHENKSIFLDLGIRENFEIPKIHACAHYVSSIKLYGTTDNYSTQSTERLHIDLAKDAFRSTNHKDEYPQMTLWLERREKIHQHHNFINHDEQHVLSQLPSLPTLNLERRLKVTRHPSANGVAISSLVSQYGATFFRDAFARFIAGWRNPNLSRAQLERESMDINIPFTAVSVYHHLKFTNAGHSETVDSLHVYPAKRQKNSKLDDSRFDTALVRTGSVEEIGIHAYRVAQVRVLFNISQAARKYLECGRLLPPYFAYVEWFTCFRQDPELNTGMFKVSRSFIGTSRLSEIIPISHISQSVHLFPIHGPVIPREWSSSTVLENCNTFFVNPFTDRRTYLLFSQ</sequence>
<keyword evidence="2" id="KW-1185">Reference proteome</keyword>
<dbReference type="HOGENOM" id="CLU_006344_4_3_1"/>
<reference evidence="1 2" key="1">
    <citation type="submission" date="2014-04" db="EMBL/GenBank/DDBJ databases">
        <title>Evolutionary Origins and Diversification of the Mycorrhizal Mutualists.</title>
        <authorList>
            <consortium name="DOE Joint Genome Institute"/>
            <consortium name="Mycorrhizal Genomics Consortium"/>
            <person name="Kohler A."/>
            <person name="Kuo A."/>
            <person name="Nagy L.G."/>
            <person name="Floudas D."/>
            <person name="Copeland A."/>
            <person name="Barry K.W."/>
            <person name="Cichocki N."/>
            <person name="Veneault-Fourrey C."/>
            <person name="LaButti K."/>
            <person name="Lindquist E.A."/>
            <person name="Lipzen A."/>
            <person name="Lundell T."/>
            <person name="Morin E."/>
            <person name="Murat C."/>
            <person name="Riley R."/>
            <person name="Ohm R."/>
            <person name="Sun H."/>
            <person name="Tunlid A."/>
            <person name="Henrissat B."/>
            <person name="Grigoriev I.V."/>
            <person name="Hibbett D.S."/>
            <person name="Martin F."/>
        </authorList>
    </citation>
    <scope>NUCLEOTIDE SEQUENCE [LARGE SCALE GENOMIC DNA]</scope>
    <source>
        <strain evidence="1 2">Koide BX008</strain>
    </source>
</reference>
<dbReference type="Pfam" id="PF18759">
    <property type="entry name" value="Plavaka"/>
    <property type="match status" value="1"/>
</dbReference>
<accession>A0A0C2W570</accession>
<organism evidence="1 2">
    <name type="scientific">Amanita muscaria (strain Koide BX008)</name>
    <dbReference type="NCBI Taxonomy" id="946122"/>
    <lineage>
        <taxon>Eukaryota</taxon>
        <taxon>Fungi</taxon>
        <taxon>Dikarya</taxon>
        <taxon>Basidiomycota</taxon>
        <taxon>Agaricomycotina</taxon>
        <taxon>Agaricomycetes</taxon>
        <taxon>Agaricomycetidae</taxon>
        <taxon>Agaricales</taxon>
        <taxon>Pluteineae</taxon>
        <taxon>Amanitaceae</taxon>
        <taxon>Amanita</taxon>
    </lineage>
</organism>
<dbReference type="OrthoDB" id="2576233at2759"/>
<evidence type="ECO:0000313" key="1">
    <source>
        <dbReference type="EMBL" id="KIL56282.1"/>
    </source>
</evidence>
<dbReference type="AlphaFoldDB" id="A0A0C2W570"/>
<proteinExistence type="predicted"/>